<protein>
    <submittedName>
        <fullName evidence="1">Uncharacterized protein</fullName>
    </submittedName>
</protein>
<dbReference type="HOGENOM" id="CLU_767510_0_0_1"/>
<reference evidence="1 2" key="1">
    <citation type="submission" date="2014-06" db="EMBL/GenBank/DDBJ databases">
        <title>Evolutionary Origins and Diversification of the Mycorrhizal Mutualists.</title>
        <authorList>
            <consortium name="DOE Joint Genome Institute"/>
            <consortium name="Mycorrhizal Genomics Consortium"/>
            <person name="Kohler A."/>
            <person name="Kuo A."/>
            <person name="Nagy L.G."/>
            <person name="Floudas D."/>
            <person name="Copeland A."/>
            <person name="Barry K.W."/>
            <person name="Cichocki N."/>
            <person name="Veneault-Fourrey C."/>
            <person name="LaButti K."/>
            <person name="Lindquist E.A."/>
            <person name="Lipzen A."/>
            <person name="Lundell T."/>
            <person name="Morin E."/>
            <person name="Murat C."/>
            <person name="Riley R."/>
            <person name="Ohm R."/>
            <person name="Sun H."/>
            <person name="Tunlid A."/>
            <person name="Henrissat B."/>
            <person name="Grigoriev I.V."/>
            <person name="Hibbett D.S."/>
            <person name="Martin F."/>
        </authorList>
    </citation>
    <scope>NUCLEOTIDE SEQUENCE [LARGE SCALE GENOMIC DNA]</scope>
    <source>
        <strain evidence="1 2">FD-325 SS-3</strain>
    </source>
</reference>
<keyword evidence="2" id="KW-1185">Reference proteome</keyword>
<sequence>MDTLRAIVAIHRASNSVAPLPDDDELWSRIPDDVAEMFVAMAADPLHFDHRVWAARGVLVEESAIAPTDLTAKFYMRVWELTTALPLEVYLGVHPGDAPHTAIMLHACGASVDDIEDTLVASLERHHHDEAARKFAAGIKEDVGISCLDTATPDAPITVIYGGTTVADTATGRATDDSAENGVTSRRKNYEETAKTLGSSLLAMRTDTRVSSTEDTLIAAMDGLSVNAVRGGRGGEYLPSLAVRQVVDSALLLAGPHNLGTEEDPVLVSEVHRYLRDKVEYFRAHPEYPSELSSRAFASVAMNAADCLHKMEGVVLAVTLMKDITAESFHGLTGGIRDQTVGRDAIRVHPRWRIPDMVGAD</sequence>
<accession>A0A0C9T0V7</accession>
<dbReference type="AlphaFoldDB" id="A0A0C9T0V7"/>
<evidence type="ECO:0000313" key="2">
    <source>
        <dbReference type="Proteomes" id="UP000053263"/>
    </source>
</evidence>
<name>A0A0C9T0V7_PLICR</name>
<evidence type="ECO:0000313" key="1">
    <source>
        <dbReference type="EMBL" id="KII82739.1"/>
    </source>
</evidence>
<dbReference type="EMBL" id="KN832707">
    <property type="protein sequence ID" value="KII82739.1"/>
    <property type="molecule type" value="Genomic_DNA"/>
</dbReference>
<organism evidence="1 2">
    <name type="scientific">Plicaturopsis crispa FD-325 SS-3</name>
    <dbReference type="NCBI Taxonomy" id="944288"/>
    <lineage>
        <taxon>Eukaryota</taxon>
        <taxon>Fungi</taxon>
        <taxon>Dikarya</taxon>
        <taxon>Basidiomycota</taxon>
        <taxon>Agaricomycotina</taxon>
        <taxon>Agaricomycetes</taxon>
        <taxon>Agaricomycetidae</taxon>
        <taxon>Amylocorticiales</taxon>
        <taxon>Amylocorticiaceae</taxon>
        <taxon>Plicatura</taxon>
        <taxon>Plicaturopsis crispa</taxon>
    </lineage>
</organism>
<gene>
    <name evidence="1" type="ORF">PLICRDRAFT_181098</name>
</gene>
<dbReference type="Proteomes" id="UP000053263">
    <property type="component" value="Unassembled WGS sequence"/>
</dbReference>
<proteinExistence type="predicted"/>